<dbReference type="SUPFAM" id="SSF50985">
    <property type="entry name" value="RCC1/BLIP-II"/>
    <property type="match status" value="2"/>
</dbReference>
<dbReference type="InterPro" id="IPR002126">
    <property type="entry name" value="Cadherin-like_dom"/>
</dbReference>
<dbReference type="SUPFAM" id="SSF49313">
    <property type="entry name" value="Cadherin-like"/>
    <property type="match status" value="1"/>
</dbReference>
<dbReference type="Gene3D" id="2.130.10.30">
    <property type="entry name" value="Regulator of chromosome condensation 1/beta-lactamase-inhibitor protein II"/>
    <property type="match status" value="2"/>
</dbReference>
<evidence type="ECO:0000313" key="7">
    <source>
        <dbReference type="EMBL" id="SLM27868.1"/>
    </source>
</evidence>
<dbReference type="STRING" id="1246637.MTBBW1_1170013"/>
<dbReference type="PROSITE" id="PS50268">
    <property type="entry name" value="CADHERIN_2"/>
    <property type="match status" value="1"/>
</dbReference>
<keyword evidence="8" id="KW-1185">Reference proteome</keyword>
<gene>
    <name evidence="7" type="ORF">MTBBW1_1170013</name>
</gene>
<dbReference type="Pfam" id="PF13385">
    <property type="entry name" value="Laminin_G_3"/>
    <property type="match status" value="2"/>
</dbReference>
<keyword evidence="3" id="KW-1015">Disulfide bond</keyword>
<dbReference type="PROSITE" id="PS50012">
    <property type="entry name" value="RCC1_3"/>
    <property type="match status" value="6"/>
</dbReference>
<dbReference type="InterPro" id="IPR051210">
    <property type="entry name" value="Ub_ligase/GEF_domain"/>
</dbReference>
<dbReference type="PRINTS" id="PR00633">
    <property type="entry name" value="RCCNDNSATION"/>
</dbReference>
<evidence type="ECO:0000259" key="6">
    <source>
        <dbReference type="PROSITE" id="PS50853"/>
    </source>
</evidence>
<dbReference type="InterPro" id="IPR013783">
    <property type="entry name" value="Ig-like_fold"/>
</dbReference>
<dbReference type="PANTHER" id="PTHR22870">
    <property type="entry name" value="REGULATOR OF CHROMOSOME CONDENSATION"/>
    <property type="match status" value="1"/>
</dbReference>
<dbReference type="Gene3D" id="2.60.40.60">
    <property type="entry name" value="Cadherins"/>
    <property type="match status" value="1"/>
</dbReference>
<feature type="chain" id="PRO_5010746346" evidence="4">
    <location>
        <begin position="30"/>
        <end position="1631"/>
    </location>
</feature>
<dbReference type="CDD" id="cd00063">
    <property type="entry name" value="FN3"/>
    <property type="match status" value="1"/>
</dbReference>
<accession>A0A1W1H672</accession>
<proteinExistence type="predicted"/>
<evidence type="ECO:0000256" key="2">
    <source>
        <dbReference type="ARBA" id="ARBA00022737"/>
    </source>
</evidence>
<dbReference type="SMART" id="SM00560">
    <property type="entry name" value="LamGL"/>
    <property type="match status" value="2"/>
</dbReference>
<dbReference type="InterPro" id="IPR003961">
    <property type="entry name" value="FN3_dom"/>
</dbReference>
<name>A0A1W1H672_9BACT</name>
<feature type="domain" description="Cadherin" evidence="5">
    <location>
        <begin position="1063"/>
        <end position="1157"/>
    </location>
</feature>
<dbReference type="InterPro" id="IPR015919">
    <property type="entry name" value="Cadherin-like_sf"/>
</dbReference>
<dbReference type="EMBL" id="FWEV01000021">
    <property type="protein sequence ID" value="SLM27868.1"/>
    <property type="molecule type" value="Genomic_DNA"/>
</dbReference>
<keyword evidence="2" id="KW-0677">Repeat</keyword>
<dbReference type="InterPro" id="IPR013320">
    <property type="entry name" value="ConA-like_dom_sf"/>
</dbReference>
<dbReference type="InterPro" id="IPR036116">
    <property type="entry name" value="FN3_sf"/>
</dbReference>
<dbReference type="Gene3D" id="2.60.40.10">
    <property type="entry name" value="Immunoglobulins"/>
    <property type="match status" value="1"/>
</dbReference>
<dbReference type="InterPro" id="IPR009091">
    <property type="entry name" value="RCC1/BLIP-II"/>
</dbReference>
<dbReference type="Gene3D" id="2.60.120.200">
    <property type="match status" value="2"/>
</dbReference>
<dbReference type="Pfam" id="PF00415">
    <property type="entry name" value="RCC1"/>
    <property type="match status" value="1"/>
</dbReference>
<dbReference type="Proteomes" id="UP000191931">
    <property type="component" value="Unassembled WGS sequence"/>
</dbReference>
<dbReference type="Pfam" id="PF25390">
    <property type="entry name" value="WD40_RLD"/>
    <property type="match status" value="1"/>
</dbReference>
<evidence type="ECO:0000313" key="8">
    <source>
        <dbReference type="Proteomes" id="UP000191931"/>
    </source>
</evidence>
<evidence type="ECO:0000256" key="4">
    <source>
        <dbReference type="SAM" id="SignalP"/>
    </source>
</evidence>
<dbReference type="InterPro" id="IPR000408">
    <property type="entry name" value="Reg_chr_condens"/>
</dbReference>
<dbReference type="OrthoDB" id="9758365at2"/>
<evidence type="ECO:0000259" key="5">
    <source>
        <dbReference type="PROSITE" id="PS50268"/>
    </source>
</evidence>
<sequence>MKSNKQKLSKLFFIVILSYAVFNPLKTMAAPGQIIMGDGSGGGGGGAGSWKTAGSGGTGGGGDDTIVATTEDDVIFGDGSGGGGGLQFAEASIAGGIGGGGSDFIQGNEGNDIIFGDGFGGRNATYVWTTQYEITPGHGGLGGGGGGGGSAGANAGAIDKIGQNGGDGGICAGGGGGGGAYWTSYEAGAGGSGGIHGNPGETLVLGDMNGGDGGSGADTALAGYKGGLPSSGGSGGGGGAGFGISGDGGNGGVGNSTDATPGSTGDTAVYTYPDASSAIIFLKTTIGLANILNDYAGPNWASYGTGNDTIDGGGGSDDLFGLGGNDIFLFELTHAGATDEDVIWDFNVSGSDTLSLKNGGQYIDNATKEGIIAGQIINGNDRSLVFSGSGHQITITIKNIGRNISEGDFIDYVGVTTTSITSITSFSASSGGTITLGEDAAPITARGVCWNTVGNPTTGDNTTSDGSGTGAFISNLTGLTSGTTYYVRAYAINGSGTVYGTQNQFTTQVPTNNALTFDGTDDNVTIPDSSNLDITTNITIEAWVYINTLNQHAFFIDKCFSEMTGGFAISYETNDNLWLYLKEANDVVVNGDHYQAAYVPKEKMLGAWHHVAATYDGISSKLFLDGVLVSEKAASGGGLSTNDNPLIIGSVRTNGYYVDGSVDEVRIWNVAKTADEIGQNMYRELEGNEAGLVAYYNFNESGGTTLYDRTTKSNNGTFNGAGTAWVESQAMKPVNITISDVTTTGLTASWTEGGATDTFNLQIADNAAFTNPINITANLDSNGDSTIYSYNITGQNFIESTPYYYRMAVRNESGTSSYSETKEFMVAPGNALDFDGTDDYVEVANNASLDISVTNQLTIEAWVKIDNLDAHRFIISKDWGTSYALSYEQDQRFWFYLLESGDDVAAGDARVITEPISDILGEWHHIAGTYEGTSQNIYLDGELVATGVGRNTGLTASSGNLFLGYSGSSGAPHPFDGSMDEVKIWNTARSADQIRQSMYRELEGNEAGLVAYYNFNSSSGTALEDKSSNSNEGILTNMDPSANWVASDCFNKAPTEIQLSSQSLAENLASGTEVAVITATNEESGDTLTYSLTAGTGDTDNASFTISGDKLNSAEEFNYEIKNQYNIRIRVEDGTGHFYEDTFIIDITDIAGEMEVLHLNSGHWNTMLSYDTGVNYAWGSNADGMFGYLPDAALSQTPLTIPNHNGFTQLSSYFGYCTLATQNDGTAWSWGQNYHGRLGSGSTNKYLDNPLPVQITSLLNIKETAASSETAYALTNDGDVYSWGYEHRGALGNGISGTHPNVVYTPTKISGDLDTLNITSIEAGYLQGFALTDTGDVYSWGGQYYGVLGTGVAEGSAIATPAKIASLSNITKMDVYYIDGVALDTTGDVFAWGNQFGQGLPQEIAFFEDITVVDVAVGQGYILALDDTGNAYSVGSGSYGALGLGDTGSRTIPEQITALAGKTITSIHTDSQHSFAITQAGEVYGWGRNDKGQLGDGTFTDQLSPILISSINAANVADIVTSGSNTFIINNDTTIDVIGSNCAGMFADGLQPYNRVPGNAANIPEFDKISLAREHGVGLKSDGTVWTWGVNSGGQLGDGTYINKYIPVQVVGAISHTHQAKVFKALSDGFF</sequence>
<dbReference type="InterPro" id="IPR058923">
    <property type="entry name" value="RCC1-like_dom"/>
</dbReference>
<keyword evidence="1 4" id="KW-0732">Signal</keyword>
<evidence type="ECO:0000256" key="3">
    <source>
        <dbReference type="ARBA" id="ARBA00023157"/>
    </source>
</evidence>
<dbReference type="SUPFAM" id="SSF49899">
    <property type="entry name" value="Concanavalin A-like lectins/glucanases"/>
    <property type="match status" value="2"/>
</dbReference>
<dbReference type="GO" id="GO:0005509">
    <property type="term" value="F:calcium ion binding"/>
    <property type="evidence" value="ECO:0007669"/>
    <property type="project" value="InterPro"/>
</dbReference>
<protein>
    <submittedName>
        <fullName evidence="7">Uncharacterized protein</fullName>
    </submittedName>
</protein>
<feature type="domain" description="Fibronectin type-III" evidence="6">
    <location>
        <begin position="732"/>
        <end position="829"/>
    </location>
</feature>
<feature type="signal peptide" evidence="4">
    <location>
        <begin position="1"/>
        <end position="29"/>
    </location>
</feature>
<organism evidence="7 8">
    <name type="scientific">Desulfamplus magnetovallimortis</name>
    <dbReference type="NCBI Taxonomy" id="1246637"/>
    <lineage>
        <taxon>Bacteria</taxon>
        <taxon>Pseudomonadati</taxon>
        <taxon>Thermodesulfobacteriota</taxon>
        <taxon>Desulfobacteria</taxon>
        <taxon>Desulfobacterales</taxon>
        <taxon>Desulfobacteraceae</taxon>
        <taxon>Desulfamplus</taxon>
    </lineage>
</organism>
<dbReference type="PROSITE" id="PS50853">
    <property type="entry name" value="FN3"/>
    <property type="match status" value="1"/>
</dbReference>
<dbReference type="GO" id="GO:0007156">
    <property type="term" value="P:homophilic cell adhesion via plasma membrane adhesion molecules"/>
    <property type="evidence" value="ECO:0007669"/>
    <property type="project" value="InterPro"/>
</dbReference>
<dbReference type="RefSeq" id="WP_080804314.1">
    <property type="nucleotide sequence ID" value="NZ_LT828546.1"/>
</dbReference>
<dbReference type="SMART" id="SM00060">
    <property type="entry name" value="FN3"/>
    <property type="match status" value="2"/>
</dbReference>
<evidence type="ECO:0000256" key="1">
    <source>
        <dbReference type="ARBA" id="ARBA00022729"/>
    </source>
</evidence>
<dbReference type="CDD" id="cd11304">
    <property type="entry name" value="Cadherin_repeat"/>
    <property type="match status" value="1"/>
</dbReference>
<dbReference type="SUPFAM" id="SSF49265">
    <property type="entry name" value="Fibronectin type III"/>
    <property type="match status" value="1"/>
</dbReference>
<reference evidence="7 8" key="1">
    <citation type="submission" date="2017-03" db="EMBL/GenBank/DDBJ databases">
        <authorList>
            <person name="Afonso C.L."/>
            <person name="Miller P.J."/>
            <person name="Scott M.A."/>
            <person name="Spackman E."/>
            <person name="Goraichik I."/>
            <person name="Dimitrov K.M."/>
            <person name="Suarez D.L."/>
            <person name="Swayne D.E."/>
        </authorList>
    </citation>
    <scope>NUCLEOTIDE SEQUENCE [LARGE SCALE GENOMIC DNA]</scope>
    <source>
        <strain evidence="7">PRJEB14757</strain>
    </source>
</reference>
<dbReference type="InterPro" id="IPR006558">
    <property type="entry name" value="LamG-like"/>
</dbReference>
<dbReference type="GO" id="GO:0016020">
    <property type="term" value="C:membrane"/>
    <property type="evidence" value="ECO:0007669"/>
    <property type="project" value="InterPro"/>
</dbReference>
<dbReference type="PANTHER" id="PTHR22870:SF408">
    <property type="entry name" value="OS09G0560450 PROTEIN"/>
    <property type="match status" value="1"/>
</dbReference>